<accession>A0A316FXQ6</accession>
<gene>
    <name evidence="1" type="ORF">C8D95_11369</name>
</gene>
<dbReference type="Proteomes" id="UP000245390">
    <property type="component" value="Unassembled WGS sequence"/>
</dbReference>
<reference evidence="1 2" key="1">
    <citation type="submission" date="2018-05" db="EMBL/GenBank/DDBJ databases">
        <title>Genomic Encyclopedia of Type Strains, Phase IV (KMG-IV): sequencing the most valuable type-strain genomes for metagenomic binning, comparative biology and taxonomic classification.</title>
        <authorList>
            <person name="Goeker M."/>
        </authorList>
    </citation>
    <scope>NUCLEOTIDE SEQUENCE [LARGE SCALE GENOMIC DNA]</scope>
    <source>
        <strain evidence="1 2">DSM 103371</strain>
    </source>
</reference>
<dbReference type="AlphaFoldDB" id="A0A316FXQ6"/>
<name>A0A316FXQ6_9RHOB</name>
<sequence length="53" mass="6233">MLRFRRMRSLQTFAAAHASVFNHFNHERSLSSRSLFKLNRTAALAEWRQLCPA</sequence>
<evidence type="ECO:0000313" key="1">
    <source>
        <dbReference type="EMBL" id="PWK53544.1"/>
    </source>
</evidence>
<keyword evidence="2" id="KW-1185">Reference proteome</keyword>
<dbReference type="EMBL" id="QGGV01000013">
    <property type="protein sequence ID" value="PWK53544.1"/>
    <property type="molecule type" value="Genomic_DNA"/>
</dbReference>
<protein>
    <submittedName>
        <fullName evidence="1">Putative transposase</fullName>
    </submittedName>
</protein>
<comment type="caution">
    <text evidence="1">The sequence shown here is derived from an EMBL/GenBank/DDBJ whole genome shotgun (WGS) entry which is preliminary data.</text>
</comment>
<evidence type="ECO:0000313" key="2">
    <source>
        <dbReference type="Proteomes" id="UP000245390"/>
    </source>
</evidence>
<organism evidence="1 2">
    <name type="scientific">Silicimonas algicola</name>
    <dbReference type="NCBI Taxonomy" id="1826607"/>
    <lineage>
        <taxon>Bacteria</taxon>
        <taxon>Pseudomonadati</taxon>
        <taxon>Pseudomonadota</taxon>
        <taxon>Alphaproteobacteria</taxon>
        <taxon>Rhodobacterales</taxon>
        <taxon>Paracoccaceae</taxon>
    </lineage>
</organism>
<proteinExistence type="predicted"/>